<name>A0A8H5BFB3_9AGAR</name>
<dbReference type="EMBL" id="JAACJJ010000028">
    <property type="protein sequence ID" value="KAF5322023.1"/>
    <property type="molecule type" value="Genomic_DNA"/>
</dbReference>
<gene>
    <name evidence="1" type="ORF">D9619_002127</name>
</gene>
<dbReference type="AlphaFoldDB" id="A0A8H5BFB3"/>
<keyword evidence="2" id="KW-1185">Reference proteome</keyword>
<dbReference type="Proteomes" id="UP000567179">
    <property type="component" value="Unassembled WGS sequence"/>
</dbReference>
<evidence type="ECO:0000313" key="1">
    <source>
        <dbReference type="EMBL" id="KAF5322023.1"/>
    </source>
</evidence>
<accession>A0A8H5BFB3</accession>
<dbReference type="OrthoDB" id="3193844at2759"/>
<protein>
    <recommendedName>
        <fullName evidence="3">BTB domain-containing protein</fullName>
    </recommendedName>
</protein>
<proteinExistence type="predicted"/>
<evidence type="ECO:0008006" key="3">
    <source>
        <dbReference type="Google" id="ProtNLM"/>
    </source>
</evidence>
<reference evidence="1 2" key="1">
    <citation type="journal article" date="2020" name="ISME J.">
        <title>Uncovering the hidden diversity of litter-decomposition mechanisms in mushroom-forming fungi.</title>
        <authorList>
            <person name="Floudas D."/>
            <person name="Bentzer J."/>
            <person name="Ahren D."/>
            <person name="Johansson T."/>
            <person name="Persson P."/>
            <person name="Tunlid A."/>
        </authorList>
    </citation>
    <scope>NUCLEOTIDE SEQUENCE [LARGE SCALE GENOMIC DNA]</scope>
    <source>
        <strain evidence="1 2">CBS 101986</strain>
    </source>
</reference>
<sequence length="197" mass="22597">METADDTGKDEAKPQLHTEKLKPQLHSYWNFRSVVFQVENTLFSVLKHGFIEPGTPFETMFSLPPEDLKNVEGSSDDNPIILEDTTVDDFVAFLRETSGVEKVDSHNDWMGVLRLSHKWGFIQMRTSAIKGLTPHVTKMAEHDKISLGSTFLVREWFREGLVDIVTKRDLEIGAKEWVLDTWDAFRSHVLLVTVRPK</sequence>
<comment type="caution">
    <text evidence="1">The sequence shown here is derived from an EMBL/GenBank/DDBJ whole genome shotgun (WGS) entry which is preliminary data.</text>
</comment>
<organism evidence="1 2">
    <name type="scientific">Psilocybe cf. subviscida</name>
    <dbReference type="NCBI Taxonomy" id="2480587"/>
    <lineage>
        <taxon>Eukaryota</taxon>
        <taxon>Fungi</taxon>
        <taxon>Dikarya</taxon>
        <taxon>Basidiomycota</taxon>
        <taxon>Agaricomycotina</taxon>
        <taxon>Agaricomycetes</taxon>
        <taxon>Agaricomycetidae</taxon>
        <taxon>Agaricales</taxon>
        <taxon>Agaricineae</taxon>
        <taxon>Strophariaceae</taxon>
        <taxon>Psilocybe</taxon>
    </lineage>
</organism>
<evidence type="ECO:0000313" key="2">
    <source>
        <dbReference type="Proteomes" id="UP000567179"/>
    </source>
</evidence>